<dbReference type="Gene3D" id="3.30.70.3180">
    <property type="match status" value="1"/>
</dbReference>
<feature type="region of interest" description="Disordered" evidence="1">
    <location>
        <begin position="1"/>
        <end position="21"/>
    </location>
</feature>
<evidence type="ECO:0000256" key="1">
    <source>
        <dbReference type="SAM" id="MobiDB-lite"/>
    </source>
</evidence>
<dbReference type="RefSeq" id="WP_092482337.1">
    <property type="nucleotide sequence ID" value="NZ_FOYM01000006.1"/>
</dbReference>
<evidence type="ECO:0000313" key="3">
    <source>
        <dbReference type="Proteomes" id="UP000199584"/>
    </source>
</evidence>
<dbReference type="GO" id="GO:0006231">
    <property type="term" value="P:dTMP biosynthetic process"/>
    <property type="evidence" value="ECO:0007669"/>
    <property type="project" value="InterPro"/>
</dbReference>
<evidence type="ECO:0000313" key="2">
    <source>
        <dbReference type="EMBL" id="SFR00903.1"/>
    </source>
</evidence>
<dbReference type="EMBL" id="FOYM01000006">
    <property type="protein sequence ID" value="SFR00903.1"/>
    <property type="molecule type" value="Genomic_DNA"/>
</dbReference>
<dbReference type="AlphaFoldDB" id="A0A1I6D677"/>
<accession>A0A1I6D677</accession>
<dbReference type="GO" id="GO:0050797">
    <property type="term" value="F:thymidylate synthase (FAD) activity"/>
    <property type="evidence" value="ECO:0007669"/>
    <property type="project" value="InterPro"/>
</dbReference>
<reference evidence="3" key="1">
    <citation type="submission" date="2016-10" db="EMBL/GenBank/DDBJ databases">
        <authorList>
            <person name="Varghese N."/>
            <person name="Submissions S."/>
        </authorList>
    </citation>
    <scope>NUCLEOTIDE SEQUENCE [LARGE SCALE GENOMIC DNA]</scope>
    <source>
        <strain evidence="3">DSM 3669</strain>
    </source>
</reference>
<dbReference type="Proteomes" id="UP000199584">
    <property type="component" value="Unassembled WGS sequence"/>
</dbReference>
<dbReference type="OrthoDB" id="1807126at2"/>
<gene>
    <name evidence="2" type="ORF">SAMN05660706_10620</name>
</gene>
<organism evidence="2 3">
    <name type="scientific">Desulfoscipio geothermicus DSM 3669</name>
    <dbReference type="NCBI Taxonomy" id="1121426"/>
    <lineage>
        <taxon>Bacteria</taxon>
        <taxon>Bacillati</taxon>
        <taxon>Bacillota</taxon>
        <taxon>Clostridia</taxon>
        <taxon>Eubacteriales</taxon>
        <taxon>Desulfallaceae</taxon>
        <taxon>Desulfoscipio</taxon>
    </lineage>
</organism>
<protein>
    <submittedName>
        <fullName evidence="2">Uncharacterized protein</fullName>
    </submittedName>
</protein>
<dbReference type="STRING" id="39060.SAMN05660706_10620"/>
<sequence length="135" mass="15368">MSDRPLLLVEETGSTDGRSQEHNNQEIIAIAVYGKNMEVPLPVSTQRVFTGDNRFKFPTEITAGAAKTRVVYRYTIDQWRELLESTTRTSSPGGLKQLMIPLLLHMQKQFPDVFGNIDYDREFDPGDYAELIAMQ</sequence>
<proteinExistence type="predicted"/>
<dbReference type="InterPro" id="IPR036098">
    <property type="entry name" value="Thymidylate_synthase_ThyX_sf"/>
</dbReference>
<keyword evidence="3" id="KW-1185">Reference proteome</keyword>
<dbReference type="GO" id="GO:0050660">
    <property type="term" value="F:flavin adenine dinucleotide binding"/>
    <property type="evidence" value="ECO:0007669"/>
    <property type="project" value="InterPro"/>
</dbReference>
<name>A0A1I6D677_9FIRM</name>